<evidence type="ECO:0000259" key="1">
    <source>
        <dbReference type="Pfam" id="PF13860"/>
    </source>
</evidence>
<proteinExistence type="predicted"/>
<gene>
    <name evidence="2" type="ORF">METZ01_LOCUS181060</name>
</gene>
<dbReference type="EMBL" id="UINC01035579">
    <property type="protein sequence ID" value="SVB28206.1"/>
    <property type="molecule type" value="Genomic_DNA"/>
</dbReference>
<dbReference type="AlphaFoldDB" id="A0A382CPZ1"/>
<dbReference type="InterPro" id="IPR025965">
    <property type="entry name" value="FlgD/Vpr_Ig-like"/>
</dbReference>
<sequence length="495" mass="54862">GVLSEEEVNVLFNGGFGFNTTYDHDGFTSSEFLVASYPIISMQGDTLLDVSQNGHDGILGGAAWGGNLSPVPIWMSIQSESHWLGYEEFEPILVRIDPTGLEIDFEYTGKLIVTSNADSIPIEIPVKITIVDDIQLVEISVPFHSNWNLVGLPVEILDSYYNLIFPESIEGTLYSYDGTYQADTSLISGEGYWLRFSEDGFTTITGVPLDELTVTLYEGWNLISGPSQISTIIDPDEIIIFGTLYGFESGYISSNEILPGRGYWLRAFQDGEITVTGEVLSRVTPKDFILNDKGNILNINGSDLYFGAEISAQERLSYSLPPKPPAGGFDVRFKDGWRLVKDYGVIEVRSTSETLTITYDIKGEHMNWVLTSENGKDYILEGAGELTVPSSETFILNRENVIPVTFALHQNYPNPFNPITTLRYDLPSDALVTLSIYDMLGKEITQLVNTTQQPGFKSVQWDATDSMGRPVSAGVYLYKIRAAGLVQTKKMVLLK</sequence>
<feature type="non-terminal residue" evidence="2">
    <location>
        <position position="1"/>
    </location>
</feature>
<dbReference type="InterPro" id="IPR026444">
    <property type="entry name" value="Secre_tail"/>
</dbReference>
<evidence type="ECO:0000313" key="2">
    <source>
        <dbReference type="EMBL" id="SVB28206.1"/>
    </source>
</evidence>
<dbReference type="Pfam" id="PF13860">
    <property type="entry name" value="FlgD_ig"/>
    <property type="match status" value="1"/>
</dbReference>
<protein>
    <recommendedName>
        <fullName evidence="1">FlgD/Vpr Ig-like domain-containing protein</fullName>
    </recommendedName>
</protein>
<dbReference type="Gene3D" id="2.60.40.4070">
    <property type="match status" value="1"/>
</dbReference>
<reference evidence="2" key="1">
    <citation type="submission" date="2018-05" db="EMBL/GenBank/DDBJ databases">
        <authorList>
            <person name="Lanie J.A."/>
            <person name="Ng W.-L."/>
            <person name="Kazmierczak K.M."/>
            <person name="Andrzejewski T.M."/>
            <person name="Davidsen T.M."/>
            <person name="Wayne K.J."/>
            <person name="Tettelin H."/>
            <person name="Glass J.I."/>
            <person name="Rusch D."/>
            <person name="Podicherti R."/>
            <person name="Tsui H.-C.T."/>
            <person name="Winkler M.E."/>
        </authorList>
    </citation>
    <scope>NUCLEOTIDE SEQUENCE</scope>
</reference>
<organism evidence="2">
    <name type="scientific">marine metagenome</name>
    <dbReference type="NCBI Taxonomy" id="408172"/>
    <lineage>
        <taxon>unclassified sequences</taxon>
        <taxon>metagenomes</taxon>
        <taxon>ecological metagenomes</taxon>
    </lineage>
</organism>
<dbReference type="NCBIfam" id="TIGR04183">
    <property type="entry name" value="Por_Secre_tail"/>
    <property type="match status" value="1"/>
</dbReference>
<name>A0A382CPZ1_9ZZZZ</name>
<feature type="domain" description="FlgD/Vpr Ig-like" evidence="1">
    <location>
        <begin position="421"/>
        <end position="482"/>
    </location>
</feature>
<accession>A0A382CPZ1</accession>